<dbReference type="Proteomes" id="UP000009229">
    <property type="component" value="Chromosome"/>
</dbReference>
<gene>
    <name evidence="1" type="ordered locus">Desku_1093</name>
</gene>
<sequence>MYTYQLTEKGYRILVGGVAPVIDQPHSPNFGLNFTHTPEVNERLAKLVCAKLNIGTHPVVTVDEELDLMQNARTDEEIQAMAEAFKAQEANG</sequence>
<evidence type="ECO:0000313" key="1">
    <source>
        <dbReference type="EMBL" id="AEG14680.1"/>
    </source>
</evidence>
<protein>
    <submittedName>
        <fullName evidence="1">Uncharacterized protein</fullName>
    </submittedName>
</protein>
<reference evidence="2" key="1">
    <citation type="submission" date="2011-05" db="EMBL/GenBank/DDBJ databases">
        <title>Complete sequence of Desulfotomaculum kuznetsovii DSM 6115.</title>
        <authorList>
            <person name="Lucas S."/>
            <person name="Han J."/>
            <person name="Lapidus A."/>
            <person name="Cheng J.-F."/>
            <person name="Goodwin L."/>
            <person name="Pitluck S."/>
            <person name="Peters L."/>
            <person name="Mikhailova N."/>
            <person name="Lu M."/>
            <person name="Saunders E."/>
            <person name="Han C."/>
            <person name="Tapia R."/>
            <person name="Land M."/>
            <person name="Hauser L."/>
            <person name="Kyrpides N."/>
            <person name="Ivanova N."/>
            <person name="Pagani I."/>
            <person name="Nazina T."/>
            <person name="Ivanova A."/>
            <person name="Parshina S."/>
            <person name="Kuever J."/>
            <person name="Muyzer G."/>
            <person name="Plugge C."/>
            <person name="Stams A."/>
            <person name="Woyke T."/>
        </authorList>
    </citation>
    <scope>NUCLEOTIDE SEQUENCE [LARGE SCALE GENOMIC DNA]</scope>
    <source>
        <strain evidence="2">DSM 6115 / VKM B-1805 / 17</strain>
    </source>
</reference>
<name>A0AAU8PP59_DESK7</name>
<evidence type="ECO:0000313" key="2">
    <source>
        <dbReference type="Proteomes" id="UP000009229"/>
    </source>
</evidence>
<dbReference type="AlphaFoldDB" id="A0AAU8PP59"/>
<keyword evidence="2" id="KW-1185">Reference proteome</keyword>
<accession>A0AAU8PP59</accession>
<dbReference type="EMBL" id="CP002770">
    <property type="protein sequence ID" value="AEG14680.1"/>
    <property type="molecule type" value="Genomic_DNA"/>
</dbReference>
<proteinExistence type="predicted"/>
<organism evidence="1 2">
    <name type="scientific">Desulfofundulus kuznetsovii (strain DSM 6115 / VKM B-1805 / 17)</name>
    <name type="common">Desulfotomaculum kuznetsovii</name>
    <dbReference type="NCBI Taxonomy" id="760568"/>
    <lineage>
        <taxon>Bacteria</taxon>
        <taxon>Bacillati</taxon>
        <taxon>Bacillota</taxon>
        <taxon>Clostridia</taxon>
        <taxon>Eubacteriales</taxon>
        <taxon>Peptococcaceae</taxon>
        <taxon>Desulfofundulus</taxon>
    </lineage>
</organism>
<dbReference type="KEGG" id="dku:Desku_1093"/>
<dbReference type="RefSeq" id="WP_013822195.1">
    <property type="nucleotide sequence ID" value="NC_015573.1"/>
</dbReference>